<protein>
    <recommendedName>
        <fullName evidence="9">Lysophospholipid acyltransferase family protein</fullName>
    </recommendedName>
</protein>
<keyword evidence="8" id="KW-1185">Reference proteome</keyword>
<gene>
    <name evidence="7" type="ORF">FDQ92_06670</name>
</gene>
<dbReference type="InterPro" id="IPR004960">
    <property type="entry name" value="LipA_acyltrans"/>
</dbReference>
<dbReference type="EMBL" id="CP040098">
    <property type="protein sequence ID" value="QCQ21888.1"/>
    <property type="molecule type" value="Genomic_DNA"/>
</dbReference>
<proteinExistence type="predicted"/>
<dbReference type="PANTHER" id="PTHR30606:SF10">
    <property type="entry name" value="PHOSPHATIDYLINOSITOL MANNOSIDE ACYLTRANSFERASE"/>
    <property type="match status" value="1"/>
</dbReference>
<dbReference type="Proteomes" id="UP000298602">
    <property type="component" value="Chromosome"/>
</dbReference>
<accession>A0A4P8L1Y9</accession>
<dbReference type="RefSeq" id="WP_137423857.1">
    <property type="nucleotide sequence ID" value="NZ_CP040098.1"/>
</dbReference>
<evidence type="ECO:0000256" key="2">
    <source>
        <dbReference type="ARBA" id="ARBA00022475"/>
    </source>
</evidence>
<reference evidence="7 8" key="1">
    <citation type="submission" date="2019-05" db="EMBL/GenBank/DDBJ databases">
        <title>The Complete Genome Sequence of the n-alkane-degrading Desulfoglaeba alkanexedens ALDC reveals multiple alkylsuccinate synthase gene clusters.</title>
        <authorList>
            <person name="Callaghan A.V."/>
            <person name="Davidova I.A."/>
            <person name="Duncan K.E."/>
            <person name="Morris B."/>
            <person name="McInerney M.J."/>
        </authorList>
    </citation>
    <scope>NUCLEOTIDE SEQUENCE [LARGE SCALE GENOMIC DNA]</scope>
    <source>
        <strain evidence="7 8">ALDC</strain>
    </source>
</reference>
<evidence type="ECO:0000256" key="5">
    <source>
        <dbReference type="ARBA" id="ARBA00023136"/>
    </source>
</evidence>
<keyword evidence="4" id="KW-0808">Transferase</keyword>
<keyword evidence="5" id="KW-0472">Membrane</keyword>
<name>A0A4P8L1Y9_9BACT</name>
<dbReference type="Pfam" id="PF03279">
    <property type="entry name" value="Lip_A_acyltrans"/>
    <property type="match status" value="1"/>
</dbReference>
<reference evidence="7 8" key="2">
    <citation type="submission" date="2019-05" db="EMBL/GenBank/DDBJ databases">
        <authorList>
            <person name="Suflita J.M."/>
            <person name="Marks C.R."/>
        </authorList>
    </citation>
    <scope>NUCLEOTIDE SEQUENCE [LARGE SCALE GENOMIC DNA]</scope>
    <source>
        <strain evidence="7 8">ALDC</strain>
    </source>
</reference>
<evidence type="ECO:0000256" key="1">
    <source>
        <dbReference type="ARBA" id="ARBA00004533"/>
    </source>
</evidence>
<keyword evidence="6" id="KW-0012">Acyltransferase</keyword>
<dbReference type="CDD" id="cd07984">
    <property type="entry name" value="LPLAT_LABLAT-like"/>
    <property type="match status" value="1"/>
</dbReference>
<dbReference type="OrthoDB" id="9803456at2"/>
<dbReference type="GO" id="GO:0016746">
    <property type="term" value="F:acyltransferase activity"/>
    <property type="evidence" value="ECO:0007669"/>
    <property type="project" value="UniProtKB-KW"/>
</dbReference>
<dbReference type="KEGG" id="dax:FDQ92_06670"/>
<dbReference type="PANTHER" id="PTHR30606">
    <property type="entry name" value="LIPID A BIOSYNTHESIS LAUROYL ACYLTRANSFERASE"/>
    <property type="match status" value="1"/>
</dbReference>
<evidence type="ECO:0000256" key="3">
    <source>
        <dbReference type="ARBA" id="ARBA00022519"/>
    </source>
</evidence>
<comment type="subcellular location">
    <subcellularLocation>
        <location evidence="1">Cell inner membrane</location>
    </subcellularLocation>
</comment>
<organism evidence="7 8">
    <name type="scientific">Desulfoglaeba alkanexedens ALDC</name>
    <dbReference type="NCBI Taxonomy" id="980445"/>
    <lineage>
        <taxon>Bacteria</taxon>
        <taxon>Pseudomonadati</taxon>
        <taxon>Thermodesulfobacteriota</taxon>
        <taxon>Syntrophobacteria</taxon>
        <taxon>Syntrophobacterales</taxon>
        <taxon>Syntrophobacteraceae</taxon>
        <taxon>Desulfoglaeba</taxon>
    </lineage>
</organism>
<sequence>MGEISKQVRDYTAAAGFSILVRWIRKMDYSCASDWGSRFGRLGYRLIGNHRRRSLKNLARVFAEEKSPHELESIAAAMFENFFRSGFECVAYSHLPAVEKKEYVHIAGKEKLDEALGLGRGVIALTAHMGNFLILMTRLALEGYDVDLLVKKMKDKKVEQRLQNLRMELTFNTIYVNPKVQSARTSLGALKNNHVLVLLGDQKQGKAGVDVTFFGIPAKAAAGPISLSIATGAPVLPMFMIRNPDQITHTLVIDAPLELTRTGSRKKDIEINVQKYTDVIQSYVQKYPDQWTWNHRRWAQ</sequence>
<dbReference type="GO" id="GO:0005886">
    <property type="term" value="C:plasma membrane"/>
    <property type="evidence" value="ECO:0007669"/>
    <property type="project" value="UniProtKB-SubCell"/>
</dbReference>
<keyword evidence="2" id="KW-1003">Cell membrane</keyword>
<evidence type="ECO:0000313" key="7">
    <source>
        <dbReference type="EMBL" id="QCQ21888.1"/>
    </source>
</evidence>
<dbReference type="GO" id="GO:0009247">
    <property type="term" value="P:glycolipid biosynthetic process"/>
    <property type="evidence" value="ECO:0007669"/>
    <property type="project" value="UniProtKB-ARBA"/>
</dbReference>
<evidence type="ECO:0008006" key="9">
    <source>
        <dbReference type="Google" id="ProtNLM"/>
    </source>
</evidence>
<dbReference type="AlphaFoldDB" id="A0A4P8L1Y9"/>
<evidence type="ECO:0000256" key="6">
    <source>
        <dbReference type="ARBA" id="ARBA00023315"/>
    </source>
</evidence>
<evidence type="ECO:0000256" key="4">
    <source>
        <dbReference type="ARBA" id="ARBA00022679"/>
    </source>
</evidence>
<evidence type="ECO:0000313" key="8">
    <source>
        <dbReference type="Proteomes" id="UP000298602"/>
    </source>
</evidence>
<keyword evidence="3" id="KW-0997">Cell inner membrane</keyword>